<name>K6P3H0_9FIRM</name>
<dbReference type="EMBL" id="AENY02000002">
    <property type="protein sequence ID" value="EKP95590.1"/>
    <property type="molecule type" value="Genomic_DNA"/>
</dbReference>
<protein>
    <submittedName>
        <fullName evidence="1">Uncharacterized protein</fullName>
    </submittedName>
</protein>
<reference evidence="1" key="1">
    <citation type="submission" date="2010-10" db="EMBL/GenBank/DDBJ databases">
        <authorList>
            <consortium name="US DOE Joint Genome Institute (JGI-PGF)"/>
            <person name="Lucas S."/>
            <person name="Copeland A."/>
            <person name="Lapidus A."/>
            <person name="Bruce D."/>
            <person name="Goodwin L."/>
            <person name="Pitluck S."/>
            <person name="Kyrpides N."/>
            <person name="Mavromatis K."/>
            <person name="Detter J.C."/>
            <person name="Han C."/>
            <person name="Land M."/>
            <person name="Hauser L."/>
            <person name="Markowitz V."/>
            <person name="Cheng J.-F."/>
            <person name="Hugenholtz P."/>
            <person name="Woyke T."/>
            <person name="Wu D."/>
            <person name="Pukall R."/>
            <person name="Wahrenburg C."/>
            <person name="Brambilla E."/>
            <person name="Klenk H.-P."/>
            <person name="Eisen J.A."/>
        </authorList>
    </citation>
    <scope>NUCLEOTIDE SEQUENCE [LARGE SCALE GENOMIC DNA]</scope>
    <source>
        <strain evidence="1">DSM 13965</strain>
    </source>
</reference>
<dbReference type="STRING" id="867903.ThesuDRAFT_01344"/>
<proteinExistence type="predicted"/>
<dbReference type="HOGENOM" id="CLU_3240836_0_0_9"/>
<evidence type="ECO:0000313" key="1">
    <source>
        <dbReference type="EMBL" id="EKP95590.1"/>
    </source>
</evidence>
<organism evidence="1 2">
    <name type="scientific">Thermaerobacter subterraneus DSM 13965</name>
    <dbReference type="NCBI Taxonomy" id="867903"/>
    <lineage>
        <taxon>Bacteria</taxon>
        <taxon>Bacillati</taxon>
        <taxon>Bacillota</taxon>
        <taxon>Clostridia</taxon>
        <taxon>Eubacteriales</taxon>
        <taxon>Clostridiales Family XVII. Incertae Sedis</taxon>
        <taxon>Thermaerobacter</taxon>
    </lineage>
</organism>
<gene>
    <name evidence="1" type="ORF">ThesuDRAFT_01344</name>
</gene>
<accession>K6P3H0</accession>
<keyword evidence="2" id="KW-1185">Reference proteome</keyword>
<comment type="caution">
    <text evidence="1">The sequence shown here is derived from an EMBL/GenBank/DDBJ whole genome shotgun (WGS) entry which is preliminary data.</text>
</comment>
<dbReference type="AlphaFoldDB" id="K6P3H0"/>
<sequence>MVRGKWVSGLLIGGLLLALGVPVLDGDDTPSEAAGIFGPRSLG</sequence>
<reference evidence="1" key="2">
    <citation type="submission" date="2012-10" db="EMBL/GenBank/DDBJ databases">
        <title>Improved high-quality draft of Thermaerobacter subterraneus C21, DSM 13965.</title>
        <authorList>
            <consortium name="DOE Joint Genome Institute"/>
            <person name="Eisen J."/>
            <person name="Huntemann M."/>
            <person name="Wei C.-L."/>
            <person name="Han J."/>
            <person name="Detter J.C."/>
            <person name="Han C."/>
            <person name="Tapia R."/>
            <person name="Chen A."/>
            <person name="Kyrpides N."/>
            <person name="Mavromatis K."/>
            <person name="Markowitz V."/>
            <person name="Szeto E."/>
            <person name="Ivanova N."/>
            <person name="Mikhailova N."/>
            <person name="Ovchinnikova G."/>
            <person name="Pagani I."/>
            <person name="Pati A."/>
            <person name="Goodwin L."/>
            <person name="Nordberg H.P."/>
            <person name="Cantor M.N."/>
            <person name="Hua S.X."/>
            <person name="Woyke T."/>
            <person name="Eisen J."/>
            <person name="Klenk H.-P."/>
        </authorList>
    </citation>
    <scope>NUCLEOTIDE SEQUENCE [LARGE SCALE GENOMIC DNA]</scope>
    <source>
        <strain evidence="1">DSM 13965</strain>
    </source>
</reference>
<dbReference type="Proteomes" id="UP000005710">
    <property type="component" value="Unassembled WGS sequence"/>
</dbReference>
<evidence type="ECO:0000313" key="2">
    <source>
        <dbReference type="Proteomes" id="UP000005710"/>
    </source>
</evidence>